<dbReference type="Gene3D" id="3.40.50.720">
    <property type="entry name" value="NAD(P)-binding Rossmann-like Domain"/>
    <property type="match status" value="1"/>
</dbReference>
<dbReference type="Pfam" id="PF02254">
    <property type="entry name" value="TrkA_N"/>
    <property type="match status" value="1"/>
</dbReference>
<dbReference type="RefSeq" id="WP_323357769.1">
    <property type="nucleotide sequence ID" value="NZ_JAYGHY010000069.1"/>
</dbReference>
<dbReference type="InterPro" id="IPR036291">
    <property type="entry name" value="NAD(P)-bd_dom_sf"/>
</dbReference>
<dbReference type="InterPro" id="IPR006037">
    <property type="entry name" value="RCK_C"/>
</dbReference>
<accession>A0ABU5SZ95</accession>
<keyword evidence="3" id="KW-0813">Transport</keyword>
<proteinExistence type="inferred from homology"/>
<evidence type="ECO:0000256" key="6">
    <source>
        <dbReference type="ARBA" id="ARBA00023136"/>
    </source>
</evidence>
<feature type="transmembrane region" description="Helical" evidence="7">
    <location>
        <begin position="85"/>
        <end position="107"/>
    </location>
</feature>
<comment type="subcellular location">
    <subcellularLocation>
        <location evidence="1">Membrane</location>
        <topology evidence="1">Multi-pass membrane protein</topology>
    </subcellularLocation>
</comment>
<feature type="domain" description="RCK C-terminal" evidence="9">
    <location>
        <begin position="576"/>
        <end position="659"/>
    </location>
</feature>
<dbReference type="SUPFAM" id="SSF51735">
    <property type="entry name" value="NAD(P)-binding Rossmann-fold domains"/>
    <property type="match status" value="1"/>
</dbReference>
<organism evidence="10 11">
    <name type="scientific">Cyanobium gracile UHCC 0281</name>
    <dbReference type="NCBI Taxonomy" id="3110309"/>
    <lineage>
        <taxon>Bacteria</taxon>
        <taxon>Bacillati</taxon>
        <taxon>Cyanobacteriota</taxon>
        <taxon>Cyanophyceae</taxon>
        <taxon>Synechococcales</taxon>
        <taxon>Prochlorococcaceae</taxon>
        <taxon>Cyanobium</taxon>
    </lineage>
</organism>
<dbReference type="InterPro" id="IPR006153">
    <property type="entry name" value="Cation/H_exchanger_TM"/>
</dbReference>
<feature type="transmembrane region" description="Helical" evidence="7">
    <location>
        <begin position="297"/>
        <end position="319"/>
    </location>
</feature>
<feature type="transmembrane region" description="Helical" evidence="7">
    <location>
        <begin position="113"/>
        <end position="130"/>
    </location>
</feature>
<keyword evidence="11" id="KW-1185">Reference proteome</keyword>
<feature type="domain" description="RCK N-terminal" evidence="8">
    <location>
        <begin position="412"/>
        <end position="529"/>
    </location>
</feature>
<dbReference type="Proteomes" id="UP001302329">
    <property type="component" value="Unassembled WGS sequence"/>
</dbReference>
<dbReference type="EMBL" id="JAYGHY010000069">
    <property type="protein sequence ID" value="MEA5443806.1"/>
    <property type="molecule type" value="Genomic_DNA"/>
</dbReference>
<feature type="transmembrane region" description="Helical" evidence="7">
    <location>
        <begin position="56"/>
        <end position="73"/>
    </location>
</feature>
<dbReference type="Pfam" id="PF00999">
    <property type="entry name" value="Na_H_Exchanger"/>
    <property type="match status" value="1"/>
</dbReference>
<evidence type="ECO:0000259" key="8">
    <source>
        <dbReference type="PROSITE" id="PS51201"/>
    </source>
</evidence>
<evidence type="ECO:0000259" key="9">
    <source>
        <dbReference type="PROSITE" id="PS51202"/>
    </source>
</evidence>
<dbReference type="Gene3D" id="1.20.1530.20">
    <property type="match status" value="1"/>
</dbReference>
<reference evidence="10 11" key="1">
    <citation type="submission" date="2023-12" db="EMBL/GenBank/DDBJ databases">
        <title>Baltic Sea Cyanobacteria.</title>
        <authorList>
            <person name="Delbaje E."/>
            <person name="Fewer D.P."/>
            <person name="Shishido T.K."/>
        </authorList>
    </citation>
    <scope>NUCLEOTIDE SEQUENCE [LARGE SCALE GENOMIC DNA]</scope>
    <source>
        <strain evidence="10 11">UHCC 0281</strain>
    </source>
</reference>
<feature type="transmembrane region" description="Helical" evidence="7">
    <location>
        <begin position="218"/>
        <end position="251"/>
    </location>
</feature>
<protein>
    <submittedName>
        <fullName evidence="10">Cation:proton antiporter</fullName>
    </submittedName>
</protein>
<comment type="caution">
    <text evidence="10">The sequence shown here is derived from an EMBL/GenBank/DDBJ whole genome shotgun (WGS) entry which is preliminary data.</text>
</comment>
<dbReference type="PANTHER" id="PTHR42751:SF3">
    <property type="entry name" value="SODIUM_GLUTAMATE SYMPORTER"/>
    <property type="match status" value="1"/>
</dbReference>
<dbReference type="Pfam" id="PF02080">
    <property type="entry name" value="TrkA_C"/>
    <property type="match status" value="1"/>
</dbReference>
<dbReference type="InterPro" id="IPR003148">
    <property type="entry name" value="RCK_N"/>
</dbReference>
<evidence type="ECO:0000313" key="10">
    <source>
        <dbReference type="EMBL" id="MEA5443806.1"/>
    </source>
</evidence>
<name>A0ABU5SZ95_9CYAN</name>
<dbReference type="PROSITE" id="PS51202">
    <property type="entry name" value="RCK_C"/>
    <property type="match status" value="1"/>
</dbReference>
<gene>
    <name evidence="10" type="ORF">VB739_14710</name>
</gene>
<keyword evidence="6 7" id="KW-0472">Membrane</keyword>
<dbReference type="SUPFAM" id="SSF116726">
    <property type="entry name" value="TrkA C-terminal domain-like"/>
    <property type="match status" value="1"/>
</dbReference>
<sequence>MQVLLLDLVVIFGLSVMAAILCHRLRIPTSIGLLLAGVLAGPDALALVRSPHDIELLAEVGVVLLLFVVGLEISVADVSRLRREFIIGGSLQFFGTAAVSALALLPMGMNLPQAGYIGCVVALSSTAVVLRMLQERAEIETPHGRAILSTLIYQDIAVVPVMLTAPLLAGLGQASLLPALSGLVLKVVVVAALALLAYRWIVPWVLEHIIRTRSSEAFLLGVFMLCVGIALITQSLGLSLALGAFLAGFILSESRYSHQAVAVMLPFRDVLMSLFFISVGMLLDIPFLLAHPVRIALLTLAVLLVKPLIAAAAALVTGLPLRSAVLAGLPLGQVGEFSLVATQAAVAVGLLTPDVFQSVLDVAVLSMMATPLLVAASAPLSERLCGTWLIHLQSQTVDPSAAQELEGELPRSGHVLIIGFGVTGRNVARCARRCGVPYAVVELNGAIVRRASEAGEPIRYGDATHAPILELVHAEGARAIVVVIDDPGAARRIVEIARRVAPEAYILVRSRYLREVEPLMALGADEVIADELEVSIEVFSRVMARMLVPREDIQRLIGDVRGHWRQMARTLAASATSVADLKVALPHLATHTLRLKSDSPLVGTTIAASGLRLVHGVTVLAVTRADGATIADPRGATGLETGDILFVIGPEGWDPRSLS</sequence>
<evidence type="ECO:0000256" key="4">
    <source>
        <dbReference type="ARBA" id="ARBA00022692"/>
    </source>
</evidence>
<feature type="transmembrane region" description="Helical" evidence="7">
    <location>
        <begin position="151"/>
        <end position="171"/>
    </location>
</feature>
<dbReference type="InterPro" id="IPR038770">
    <property type="entry name" value="Na+/solute_symporter_sf"/>
</dbReference>
<keyword evidence="4 7" id="KW-0812">Transmembrane</keyword>
<feature type="transmembrane region" description="Helical" evidence="7">
    <location>
        <begin position="271"/>
        <end position="290"/>
    </location>
</feature>
<keyword evidence="5 7" id="KW-1133">Transmembrane helix</keyword>
<dbReference type="InterPro" id="IPR036721">
    <property type="entry name" value="RCK_C_sf"/>
</dbReference>
<evidence type="ECO:0000256" key="3">
    <source>
        <dbReference type="ARBA" id="ARBA00022448"/>
    </source>
</evidence>
<evidence type="ECO:0000256" key="7">
    <source>
        <dbReference type="SAM" id="Phobius"/>
    </source>
</evidence>
<feature type="transmembrane region" description="Helical" evidence="7">
    <location>
        <begin position="183"/>
        <end position="206"/>
    </location>
</feature>
<comment type="similarity">
    <text evidence="2">Belongs to the monovalent cation:proton antiporter 2 (CPA2) transporter (TC 2.A.37) family.</text>
</comment>
<evidence type="ECO:0000313" key="11">
    <source>
        <dbReference type="Proteomes" id="UP001302329"/>
    </source>
</evidence>
<evidence type="ECO:0000256" key="2">
    <source>
        <dbReference type="ARBA" id="ARBA00005551"/>
    </source>
</evidence>
<dbReference type="PROSITE" id="PS51201">
    <property type="entry name" value="RCK_N"/>
    <property type="match status" value="1"/>
</dbReference>
<dbReference type="PANTHER" id="PTHR42751">
    <property type="entry name" value="SODIUM/HYDROGEN EXCHANGER FAMILY/TRKA DOMAIN PROTEIN"/>
    <property type="match status" value="1"/>
</dbReference>
<evidence type="ECO:0000256" key="5">
    <source>
        <dbReference type="ARBA" id="ARBA00022989"/>
    </source>
</evidence>
<evidence type="ECO:0000256" key="1">
    <source>
        <dbReference type="ARBA" id="ARBA00004141"/>
    </source>
</evidence>
<dbReference type="Gene3D" id="3.30.70.1450">
    <property type="entry name" value="Regulator of K+ conductance, C-terminal domain"/>
    <property type="match status" value="1"/>
</dbReference>